<dbReference type="PANTHER" id="PTHR12110">
    <property type="entry name" value="HYDROXYPYRUVATE ISOMERASE"/>
    <property type="match status" value="1"/>
</dbReference>
<dbReference type="InterPro" id="IPR050312">
    <property type="entry name" value="IolE/XylAMocC-like"/>
</dbReference>
<evidence type="ECO:0000256" key="1">
    <source>
        <dbReference type="SAM" id="SignalP"/>
    </source>
</evidence>
<keyword evidence="1" id="KW-0732">Signal</keyword>
<dbReference type="AlphaFoldDB" id="A0A2S8F977"/>
<dbReference type="OrthoDB" id="270456at2"/>
<dbReference type="InterPro" id="IPR036237">
    <property type="entry name" value="Xyl_isomerase-like_sf"/>
</dbReference>
<evidence type="ECO:0000313" key="4">
    <source>
        <dbReference type="Proteomes" id="UP000239388"/>
    </source>
</evidence>
<feature type="signal peptide" evidence="1">
    <location>
        <begin position="1"/>
        <end position="27"/>
    </location>
</feature>
<dbReference type="SUPFAM" id="SSF51658">
    <property type="entry name" value="Xylose isomerase-like"/>
    <property type="match status" value="1"/>
</dbReference>
<dbReference type="PROSITE" id="PS51257">
    <property type="entry name" value="PROKAR_LIPOPROTEIN"/>
    <property type="match status" value="1"/>
</dbReference>
<dbReference type="PANTHER" id="PTHR12110:SF41">
    <property type="entry name" value="INOSOSE DEHYDRATASE"/>
    <property type="match status" value="1"/>
</dbReference>
<dbReference type="GO" id="GO:0016853">
    <property type="term" value="F:isomerase activity"/>
    <property type="evidence" value="ECO:0007669"/>
    <property type="project" value="UniProtKB-KW"/>
</dbReference>
<sequence length="280" mass="30495">MTISRRSFLAATSAAVAACALPGRAWAKYDQARFPGFKVGLQSYSLRGFDVDKAIEIAGGLGVAHLEFYSGHFPLNSTDEQIAAMKKKMSDQGMVILGHGVNGFSKNHEANEKVFKFAKAAGIKNISADPSPDSFDSLDKLVDKYDIRIAIHNHGPSHRYNTALDVLNAVKEHDPRIGACADLGHFIRSGEDPVEVIRLLKGRLFGIHLKDFAEQKERTKGVILGKGHLDTVGVFRALRQVDFPADGCLSLEYEENPKDPVADIRECLEVASDACQTAAS</sequence>
<feature type="chain" id="PRO_5015561384" evidence="1">
    <location>
        <begin position="28"/>
        <end position="280"/>
    </location>
</feature>
<dbReference type="RefSeq" id="WP_105357918.1">
    <property type="nucleotide sequence ID" value="NZ_PUIB01000024.1"/>
</dbReference>
<accession>A0A2S8F977</accession>
<dbReference type="PROSITE" id="PS51318">
    <property type="entry name" value="TAT"/>
    <property type="match status" value="1"/>
</dbReference>
<dbReference type="Proteomes" id="UP000239388">
    <property type="component" value="Unassembled WGS sequence"/>
</dbReference>
<dbReference type="Gene3D" id="3.20.20.150">
    <property type="entry name" value="Divalent-metal-dependent TIM barrel enzymes"/>
    <property type="match status" value="1"/>
</dbReference>
<dbReference type="InterPro" id="IPR006311">
    <property type="entry name" value="TAT_signal"/>
</dbReference>
<name>A0A2S8F977_9BACT</name>
<proteinExistence type="predicted"/>
<protein>
    <submittedName>
        <fullName evidence="3">Xylose isomerase</fullName>
    </submittedName>
</protein>
<dbReference type="InterPro" id="IPR019546">
    <property type="entry name" value="TAT_signal_bac_arc"/>
</dbReference>
<dbReference type="EMBL" id="PUIB01000024">
    <property type="protein sequence ID" value="PQO28716.1"/>
    <property type="molecule type" value="Genomic_DNA"/>
</dbReference>
<evidence type="ECO:0000259" key="2">
    <source>
        <dbReference type="Pfam" id="PF01261"/>
    </source>
</evidence>
<dbReference type="Pfam" id="PF01261">
    <property type="entry name" value="AP_endonuc_2"/>
    <property type="match status" value="1"/>
</dbReference>
<dbReference type="NCBIfam" id="TIGR01409">
    <property type="entry name" value="TAT_signal_seq"/>
    <property type="match status" value="1"/>
</dbReference>
<reference evidence="3 4" key="1">
    <citation type="submission" date="2018-02" db="EMBL/GenBank/DDBJ databases">
        <title>Comparative genomes isolates from brazilian mangrove.</title>
        <authorList>
            <person name="Araujo J.E."/>
            <person name="Taketani R.G."/>
            <person name="Silva M.C.P."/>
            <person name="Loureco M.V."/>
            <person name="Andreote F.D."/>
        </authorList>
    </citation>
    <scope>NUCLEOTIDE SEQUENCE [LARGE SCALE GENOMIC DNA]</scope>
    <source>
        <strain evidence="3 4">NAP PRIS-MGV</strain>
    </source>
</reference>
<keyword evidence="3" id="KW-0413">Isomerase</keyword>
<feature type="domain" description="Xylose isomerase-like TIM barrel" evidence="2">
    <location>
        <begin position="61"/>
        <end position="265"/>
    </location>
</feature>
<dbReference type="InterPro" id="IPR013022">
    <property type="entry name" value="Xyl_isomerase-like_TIM-brl"/>
</dbReference>
<evidence type="ECO:0000313" key="3">
    <source>
        <dbReference type="EMBL" id="PQO28716.1"/>
    </source>
</evidence>
<organism evidence="3 4">
    <name type="scientific">Blastopirellula marina</name>
    <dbReference type="NCBI Taxonomy" id="124"/>
    <lineage>
        <taxon>Bacteria</taxon>
        <taxon>Pseudomonadati</taxon>
        <taxon>Planctomycetota</taxon>
        <taxon>Planctomycetia</taxon>
        <taxon>Pirellulales</taxon>
        <taxon>Pirellulaceae</taxon>
        <taxon>Blastopirellula</taxon>
    </lineage>
</organism>
<gene>
    <name evidence="3" type="ORF">C5Y98_23315</name>
</gene>
<comment type="caution">
    <text evidence="3">The sequence shown here is derived from an EMBL/GenBank/DDBJ whole genome shotgun (WGS) entry which is preliminary data.</text>
</comment>